<dbReference type="PANTHER" id="PTHR15272:SF0">
    <property type="entry name" value="CHROMATIN ASSEMBLY FACTOR 1 SUBUNIT A"/>
    <property type="match status" value="1"/>
</dbReference>
<name>A0A7U2MV35_ASPFN</name>
<feature type="compositionally biased region" description="Polar residues" evidence="5">
    <location>
        <begin position="82"/>
        <end position="93"/>
    </location>
</feature>
<dbReference type="PANTHER" id="PTHR15272">
    <property type="entry name" value="CHROMATIN ASSEMBLY FACTOR 1 SUBUNIT A CAF-1 SUBUNIT A"/>
    <property type="match status" value="1"/>
</dbReference>
<feature type="compositionally biased region" description="Acidic residues" evidence="5">
    <location>
        <begin position="467"/>
        <end position="510"/>
    </location>
</feature>
<gene>
    <name evidence="8" type="ORF">F9C07_2283701</name>
</gene>
<feature type="compositionally biased region" description="Polar residues" evidence="5">
    <location>
        <begin position="571"/>
        <end position="601"/>
    </location>
</feature>
<reference evidence="9" key="1">
    <citation type="journal article" date="2021" name="G3 (Bethesda)">
        <title>Chromosome assembled and annotated genome sequence of Aspergillus flavus NRRL 3357.</title>
        <authorList>
            <person name="Skerker J.M."/>
            <person name="Pianalto K.M."/>
            <person name="Mondo S.J."/>
            <person name="Yang K."/>
            <person name="Arkin A.P."/>
            <person name="Keller N.P."/>
            <person name="Grigoriev I.V."/>
            <person name="Louise Glass N.L."/>
        </authorList>
    </citation>
    <scope>NUCLEOTIDE SEQUENCE [LARGE SCALE GENOMIC DNA]</scope>
    <source>
        <strain evidence="9">ATCC 200026 / FGSC A1120 / IAM 13836 / NRRL 3357 / JCM 12722 / SRRC 167</strain>
    </source>
</reference>
<dbReference type="Pfam" id="PF21796">
    <property type="entry name" value="Cac1_C"/>
    <property type="match status" value="1"/>
</dbReference>
<accession>A0A7U2MV35</accession>
<comment type="subcellular location">
    <subcellularLocation>
        <location evidence="1">Nucleus</location>
    </subcellularLocation>
</comment>
<dbReference type="VEuPathDB" id="FungiDB:AFLA_012012"/>
<feature type="domain" description="Chromatin assembly factor 1 subunit Cac1-like C-terminal" evidence="7">
    <location>
        <begin position="621"/>
        <end position="676"/>
    </location>
</feature>
<feature type="domain" description="Chromatin assembly factor 1 subunit A dimerization" evidence="6">
    <location>
        <begin position="425"/>
        <end position="499"/>
    </location>
</feature>
<dbReference type="InterPro" id="IPR022043">
    <property type="entry name" value="CAF1A_DD"/>
</dbReference>
<evidence type="ECO:0000256" key="1">
    <source>
        <dbReference type="ARBA" id="ARBA00004123"/>
    </source>
</evidence>
<keyword evidence="3" id="KW-0234">DNA repair</keyword>
<organism evidence="8 9">
    <name type="scientific">Aspergillus flavus (strain ATCC 200026 / FGSC A1120 / IAM 13836 / NRRL 3357 / JCM 12722 / SRRC 167)</name>
    <dbReference type="NCBI Taxonomy" id="332952"/>
    <lineage>
        <taxon>Eukaryota</taxon>
        <taxon>Fungi</taxon>
        <taxon>Dikarya</taxon>
        <taxon>Ascomycota</taxon>
        <taxon>Pezizomycotina</taxon>
        <taxon>Eurotiomycetes</taxon>
        <taxon>Eurotiomycetidae</taxon>
        <taxon>Eurotiales</taxon>
        <taxon>Aspergillaceae</taxon>
        <taxon>Aspergillus</taxon>
        <taxon>Aspergillus subgen. Circumdati</taxon>
    </lineage>
</organism>
<dbReference type="GO" id="GO:0006334">
    <property type="term" value="P:nucleosome assembly"/>
    <property type="evidence" value="ECO:0007669"/>
    <property type="project" value="TreeGrafter"/>
</dbReference>
<feature type="compositionally biased region" description="Basic and acidic residues" evidence="5">
    <location>
        <begin position="158"/>
        <end position="260"/>
    </location>
</feature>
<feature type="region of interest" description="Disordered" evidence="5">
    <location>
        <begin position="1"/>
        <end position="318"/>
    </location>
</feature>
<dbReference type="EMBL" id="CP044618">
    <property type="protein sequence ID" value="QRD90441.1"/>
    <property type="molecule type" value="Genomic_DNA"/>
</dbReference>
<dbReference type="Pfam" id="PF12253">
    <property type="entry name" value="CAF1A_dimeriz"/>
    <property type="match status" value="1"/>
</dbReference>
<evidence type="ECO:0000313" key="9">
    <source>
        <dbReference type="Proteomes" id="UP000596276"/>
    </source>
</evidence>
<feature type="compositionally biased region" description="Basic and acidic residues" evidence="5">
    <location>
        <begin position="64"/>
        <end position="80"/>
    </location>
</feature>
<proteinExistence type="predicted"/>
<feature type="compositionally biased region" description="Polar residues" evidence="5">
    <location>
        <begin position="51"/>
        <end position="62"/>
    </location>
</feature>
<evidence type="ECO:0000259" key="7">
    <source>
        <dbReference type="Pfam" id="PF21796"/>
    </source>
</evidence>
<dbReference type="InterPro" id="IPR048800">
    <property type="entry name" value="Cac1-like_C"/>
</dbReference>
<dbReference type="Proteomes" id="UP000596276">
    <property type="component" value="Chromosome 4"/>
</dbReference>
<feature type="compositionally biased region" description="Low complexity" evidence="5">
    <location>
        <begin position="7"/>
        <end position="32"/>
    </location>
</feature>
<feature type="region of interest" description="Disordered" evidence="5">
    <location>
        <begin position="568"/>
        <end position="611"/>
    </location>
</feature>
<evidence type="ECO:0000256" key="2">
    <source>
        <dbReference type="ARBA" id="ARBA00022763"/>
    </source>
</evidence>
<evidence type="ECO:0000256" key="5">
    <source>
        <dbReference type="SAM" id="MobiDB-lite"/>
    </source>
</evidence>
<dbReference type="AlphaFoldDB" id="A0A7U2MV35"/>
<evidence type="ECO:0000256" key="4">
    <source>
        <dbReference type="ARBA" id="ARBA00023242"/>
    </source>
</evidence>
<keyword evidence="9" id="KW-1185">Reference proteome</keyword>
<dbReference type="OMA" id="YENVRPP"/>
<dbReference type="GO" id="GO:0033186">
    <property type="term" value="C:CAF-1 complex"/>
    <property type="evidence" value="ECO:0007669"/>
    <property type="project" value="TreeGrafter"/>
</dbReference>
<evidence type="ECO:0000259" key="6">
    <source>
        <dbReference type="Pfam" id="PF12253"/>
    </source>
</evidence>
<evidence type="ECO:0000256" key="3">
    <source>
        <dbReference type="ARBA" id="ARBA00023204"/>
    </source>
</evidence>
<keyword evidence="4" id="KW-0539">Nucleus</keyword>
<dbReference type="VEuPathDB" id="FungiDB:F9C07_2283701"/>
<evidence type="ECO:0000313" key="8">
    <source>
        <dbReference type="EMBL" id="QRD90441.1"/>
    </source>
</evidence>
<feature type="region of interest" description="Disordered" evidence="5">
    <location>
        <begin position="461"/>
        <end position="510"/>
    </location>
</feature>
<keyword evidence="2" id="KW-0227">DNA damage</keyword>
<protein>
    <submittedName>
        <fullName evidence="8">Chromatin assembly factor 1 subunit A</fullName>
    </submittedName>
</protein>
<dbReference type="GO" id="GO:0006281">
    <property type="term" value="P:DNA repair"/>
    <property type="evidence" value="ECO:0007669"/>
    <property type="project" value="UniProtKB-KW"/>
</dbReference>
<sequence>MEVSMDTSPAALSPLPQSQSQSQQPSSTTASTPPYPASPTASRKRSVQDIDAQTMQTPSTATAVHRDTKKSPTYTDKENQENADPSIQSSTRVSPVLEMSHVLIAGGGAKAGDEAPVQNTKEATLGRSVPSPGSTHLSTDAGAGAPAAKKRKLSPASKEAKQQEKEAKQQEKEAKQQEKEAKERQRLEEKAKKEEEKRVKEEEKKKRDAEREEERKRKEEKKKAKEEERAAKEEEKRKKEAAKEEEKRKKEEEKLKKERVSFLQRQLMPHAQPKLNAFFAKPKPPVQPSNAALTASPKKSGGDGCTNEPSHEAGTMSDYQRAFPEFFLQSHTKVAPPHMFQRDSEGLRLIREKLDASMKSPNSSEEALIFRPSDIFNMMPYKRRRGRLPASVKDILLEMQNLNDQSGTSEAVQRQQGLLKKVRMKSLKFGEDVRPPYQGTYSKPLPESKAYKMMRNPFHRGLPDTNYDYDSEAEWEEPEEGEELDSEEEEEMSEDGEDDMDGFLDDEDDQLVDGKRRLIVGDLEPVCSGIQWHDQGVDPEFKAYRVETISDAVSLPIDPFSTMYWQKPKTSESAQTSGAGRSSLHSFLGNPSSGSASTQDGSALPLLGPGKSKRPFPPELLAEFKQVVDGSDLSKLGLIEILKKRFPKVSKDALKDTLNSVATRVGQKEAEKKWVCK</sequence>
<dbReference type="GO" id="GO:0005634">
    <property type="term" value="C:nucleus"/>
    <property type="evidence" value="ECO:0007669"/>
    <property type="project" value="UniProtKB-SubCell"/>
</dbReference>